<feature type="transmembrane region" description="Helical" evidence="1">
    <location>
        <begin position="82"/>
        <end position="106"/>
    </location>
</feature>
<keyword evidence="1" id="KW-1133">Transmembrane helix</keyword>
<name>A0A0M1P769_9BACL</name>
<feature type="transmembrane region" description="Helical" evidence="1">
    <location>
        <begin position="12"/>
        <end position="30"/>
    </location>
</feature>
<dbReference type="PATRIC" id="fig|1705565.3.peg.4493"/>
<evidence type="ECO:0000256" key="1">
    <source>
        <dbReference type="SAM" id="Phobius"/>
    </source>
</evidence>
<proteinExistence type="predicted"/>
<accession>A0A0M1P769</accession>
<gene>
    <name evidence="2" type="ORF">AM231_12355</name>
</gene>
<dbReference type="OrthoDB" id="2428268at2"/>
<keyword evidence="1" id="KW-0812">Transmembrane</keyword>
<comment type="caution">
    <text evidence="2">The sequence shown here is derived from an EMBL/GenBank/DDBJ whole genome shotgun (WGS) entry which is preliminary data.</text>
</comment>
<dbReference type="EMBL" id="LIUT01000001">
    <property type="protein sequence ID" value="KOR89849.1"/>
    <property type="molecule type" value="Genomic_DNA"/>
</dbReference>
<keyword evidence="3" id="KW-1185">Reference proteome</keyword>
<dbReference type="RefSeq" id="WP_054402859.1">
    <property type="nucleotide sequence ID" value="NZ_LIUT01000001.1"/>
</dbReference>
<reference evidence="3" key="1">
    <citation type="submission" date="2015-08" db="EMBL/GenBank/DDBJ databases">
        <title>Genome sequencing project for genomic taxonomy and phylogenomics of Bacillus-like bacteria.</title>
        <authorList>
            <person name="Liu B."/>
            <person name="Wang J."/>
            <person name="Zhu Y."/>
            <person name="Liu G."/>
            <person name="Chen Q."/>
            <person name="Chen Z."/>
            <person name="Lan J."/>
            <person name="Che J."/>
            <person name="Ge C."/>
            <person name="Shi H."/>
            <person name="Pan Z."/>
            <person name="Liu X."/>
        </authorList>
    </citation>
    <scope>NUCLEOTIDE SEQUENCE [LARGE SCALE GENOMIC DNA]</scope>
    <source>
        <strain evidence="3">FJAT-22460</strain>
    </source>
</reference>
<dbReference type="AlphaFoldDB" id="A0A0M1P769"/>
<protein>
    <submittedName>
        <fullName evidence="2">Uncharacterized protein</fullName>
    </submittedName>
</protein>
<evidence type="ECO:0000313" key="2">
    <source>
        <dbReference type="EMBL" id="KOR89849.1"/>
    </source>
</evidence>
<dbReference type="Proteomes" id="UP000036932">
    <property type="component" value="Unassembled WGS sequence"/>
</dbReference>
<evidence type="ECO:0000313" key="3">
    <source>
        <dbReference type="Proteomes" id="UP000036932"/>
    </source>
</evidence>
<organism evidence="2 3">
    <name type="scientific">Paenibacillus solani</name>
    <dbReference type="NCBI Taxonomy" id="1705565"/>
    <lineage>
        <taxon>Bacteria</taxon>
        <taxon>Bacillati</taxon>
        <taxon>Bacillota</taxon>
        <taxon>Bacilli</taxon>
        <taxon>Bacillales</taxon>
        <taxon>Paenibacillaceae</taxon>
        <taxon>Paenibacillus</taxon>
    </lineage>
</organism>
<feature type="transmembrane region" description="Helical" evidence="1">
    <location>
        <begin position="42"/>
        <end position="61"/>
    </location>
</feature>
<sequence>MAKLASSILEMIRMMIIMMIFVTVLGNIEHQILKLWVPWDGLYYLFLFIGNVLWFAVLYRNRLQFSEWYRSKMKEKLSRKSTWTLVSLGTIFIAAPALNKMVAFVAGL</sequence>
<keyword evidence="1" id="KW-0472">Membrane</keyword>